<sequence length="804" mass="86497">MQVDGMRRKVEESDQQLDNARDRAQKEAQDKLELALTLLNERSERIVEQLKNGANFDAALKATVKEISKARTAEEETKENCCRRHNCAGAASSPTGSPSVMAGLKSELKLVQRQLDEVLTRAVTMRTDAVLEADKAKQVGSLPTRGGGDSTQSRLPAGSRVQIGGYYDGVRSEVDDIMAEVRSIKWTFDGDKSLVDWEKKKLKEVDKSTPMRRPRMRKPPPVHYSDTRVPMGDGEAPAGGLGVEVAGHGPLSKKPAAVSKAKASPAVVSQTIRARLGRPMPKGRAKAASSGGVPVVKADKAVSTSSALEQPEWDNTVLDCEIPREPPPLRKKQPKQRPASKPRPKHGAKASGVGGKGSRRVEAKRSVQGRDGAKWNAVNDLVMLIPPAVAPNPKMMGLTGSTMWSTKAASGGIPVPQLRGGEDSLVERLTRKYGTGVESESSLMTESFIREGLSLMEHHMLHRPDSGQRGAGDGGRGVGQGEGKGIDGVTLKEVKECLREVLEQGKTRPIMRNTGTASETVGVKGVDAGVGAEVRMRTSALQTETAAHEDSGVDPMPVLEEAPLRAAKSERREQEGGSKECQPRYQIPPGAATVPVNDDHVVPINEHHVQGTQTEAQTVENILPTSRDDAAVSAHLNSSSGTASSLKVSATQSVDRAGGLKTTITQPEALVNEQSYPSMAGCCCPSCQSKRQQLRGNGDDKGGAATSIDPDLEMEMYRQTQQLVYVTQLSNILAQRVSDFKRECREKRKAARETADTLAKGALAPEESTTSQRELNDLDIWTCVPKRRGGNGNSDSPTWQCPVM</sequence>
<feature type="region of interest" description="Disordered" evidence="1">
    <location>
        <begin position="303"/>
        <end position="369"/>
    </location>
</feature>
<dbReference type="OrthoDB" id="10640429at2759"/>
<feature type="compositionally biased region" description="Basic residues" evidence="1">
    <location>
        <begin position="210"/>
        <end position="220"/>
    </location>
</feature>
<feature type="region of interest" description="Disordered" evidence="1">
    <location>
        <begin position="565"/>
        <end position="588"/>
    </location>
</feature>
<comment type="caution">
    <text evidence="2">The sequence shown here is derived from an EMBL/GenBank/DDBJ whole genome shotgun (WGS) entry which is preliminary data.</text>
</comment>
<feature type="compositionally biased region" description="Basic residues" evidence="1">
    <location>
        <begin position="329"/>
        <end position="348"/>
    </location>
</feature>
<feature type="region of interest" description="Disordered" evidence="1">
    <location>
        <begin position="751"/>
        <end position="804"/>
    </location>
</feature>
<feature type="compositionally biased region" description="Polar residues" evidence="1">
    <location>
        <begin position="793"/>
        <end position="804"/>
    </location>
</feature>
<dbReference type="AlphaFoldDB" id="A0A7J6MN00"/>
<evidence type="ECO:0000256" key="1">
    <source>
        <dbReference type="SAM" id="MobiDB-lite"/>
    </source>
</evidence>
<feature type="region of interest" description="Disordered" evidence="1">
    <location>
        <begin position="463"/>
        <end position="486"/>
    </location>
</feature>
<dbReference type="Proteomes" id="UP000591131">
    <property type="component" value="Unassembled WGS sequence"/>
</dbReference>
<feature type="compositionally biased region" description="Basic and acidic residues" evidence="1">
    <location>
        <begin position="1"/>
        <end position="12"/>
    </location>
</feature>
<organism evidence="2 3">
    <name type="scientific">Perkinsus chesapeaki</name>
    <name type="common">Clam parasite</name>
    <name type="synonym">Perkinsus andrewsi</name>
    <dbReference type="NCBI Taxonomy" id="330153"/>
    <lineage>
        <taxon>Eukaryota</taxon>
        <taxon>Sar</taxon>
        <taxon>Alveolata</taxon>
        <taxon>Perkinsozoa</taxon>
        <taxon>Perkinsea</taxon>
        <taxon>Perkinsida</taxon>
        <taxon>Perkinsidae</taxon>
        <taxon>Perkinsus</taxon>
    </lineage>
</organism>
<reference evidence="2 3" key="1">
    <citation type="submission" date="2020-04" db="EMBL/GenBank/DDBJ databases">
        <title>Perkinsus chesapeaki whole genome sequence.</title>
        <authorList>
            <person name="Bogema D.R."/>
        </authorList>
    </citation>
    <scope>NUCLEOTIDE SEQUENCE [LARGE SCALE GENOMIC DNA]</scope>
    <source>
        <strain evidence="2">ATCC PRA-425</strain>
    </source>
</reference>
<evidence type="ECO:0000313" key="3">
    <source>
        <dbReference type="Proteomes" id="UP000591131"/>
    </source>
</evidence>
<dbReference type="EMBL" id="JAAPAO010000101">
    <property type="protein sequence ID" value="KAF4672717.1"/>
    <property type="molecule type" value="Genomic_DNA"/>
</dbReference>
<feature type="compositionally biased region" description="Gly residues" evidence="1">
    <location>
        <begin position="469"/>
        <end position="483"/>
    </location>
</feature>
<name>A0A7J6MN00_PERCH</name>
<protein>
    <submittedName>
        <fullName evidence="2">Uncharacterized protein</fullName>
    </submittedName>
</protein>
<proteinExistence type="predicted"/>
<gene>
    <name evidence="2" type="ORF">FOL47_000196</name>
</gene>
<feature type="compositionally biased region" description="Basic and acidic residues" evidence="1">
    <location>
        <begin position="567"/>
        <end position="582"/>
    </location>
</feature>
<feature type="region of interest" description="Disordered" evidence="1">
    <location>
        <begin position="208"/>
        <end position="229"/>
    </location>
</feature>
<feature type="region of interest" description="Disordered" evidence="1">
    <location>
        <begin position="1"/>
        <end position="26"/>
    </location>
</feature>
<keyword evidence="3" id="KW-1185">Reference proteome</keyword>
<accession>A0A7J6MN00</accession>
<evidence type="ECO:0000313" key="2">
    <source>
        <dbReference type="EMBL" id="KAF4672717.1"/>
    </source>
</evidence>